<reference evidence="2 3" key="1">
    <citation type="submission" date="2016-07" db="EMBL/GenBank/DDBJ databases">
        <title>Complete genome sequence of Bradyrhizobium icense LMTR 13T, a potential inoculant strain isolated from lima bean (Phaseolus lunatus) in Peru.</title>
        <authorList>
            <person name="Ormeno-Orrillo E."/>
            <person name="Duran D."/>
            <person name="Rogel M.A."/>
            <person name="Rey L."/>
            <person name="Imperial J."/>
            <person name="Ruiz-Argueso T."/>
            <person name="Martinez-Romero E."/>
        </authorList>
    </citation>
    <scope>NUCLEOTIDE SEQUENCE [LARGE SCALE GENOMIC DNA]</scope>
    <source>
        <strain evidence="2 3">LMTR 13</strain>
    </source>
</reference>
<dbReference type="Pfam" id="PF00155">
    <property type="entry name" value="Aminotran_1_2"/>
    <property type="match status" value="1"/>
</dbReference>
<dbReference type="STRING" id="1274631.LMTR13_25040"/>
<dbReference type="InterPro" id="IPR015422">
    <property type="entry name" value="PyrdxlP-dep_Trfase_small"/>
</dbReference>
<name>A0A1B1UJJ9_9BRAD</name>
<dbReference type="Gene3D" id="3.40.640.10">
    <property type="entry name" value="Type I PLP-dependent aspartate aminotransferase-like (Major domain)"/>
    <property type="match status" value="1"/>
</dbReference>
<evidence type="ECO:0000313" key="3">
    <source>
        <dbReference type="Proteomes" id="UP000092839"/>
    </source>
</evidence>
<feature type="domain" description="Aminotransferase class I/classII large" evidence="1">
    <location>
        <begin position="6"/>
        <end position="264"/>
    </location>
</feature>
<dbReference type="KEGG" id="bic:LMTR13_25040"/>
<keyword evidence="3" id="KW-1185">Reference proteome</keyword>
<dbReference type="PANTHER" id="PTHR46577:SF1">
    <property type="entry name" value="HTH-TYPE TRANSCRIPTIONAL REGULATORY PROTEIN GABR"/>
    <property type="match status" value="1"/>
</dbReference>
<proteinExistence type="predicted"/>
<dbReference type="GO" id="GO:0030170">
    <property type="term" value="F:pyridoxal phosphate binding"/>
    <property type="evidence" value="ECO:0007669"/>
    <property type="project" value="InterPro"/>
</dbReference>
<dbReference type="SUPFAM" id="SSF53383">
    <property type="entry name" value="PLP-dependent transferases"/>
    <property type="match status" value="1"/>
</dbReference>
<gene>
    <name evidence="2" type="ORF">LMTR13_25040</name>
</gene>
<dbReference type="AlphaFoldDB" id="A0A1B1UJJ9"/>
<dbReference type="Proteomes" id="UP000092839">
    <property type="component" value="Chromosome"/>
</dbReference>
<organism evidence="2 3">
    <name type="scientific">Bradyrhizobium icense</name>
    <dbReference type="NCBI Taxonomy" id="1274631"/>
    <lineage>
        <taxon>Bacteria</taxon>
        <taxon>Pseudomonadati</taxon>
        <taxon>Pseudomonadota</taxon>
        <taxon>Alphaproteobacteria</taxon>
        <taxon>Hyphomicrobiales</taxon>
        <taxon>Nitrobacteraceae</taxon>
        <taxon>Bradyrhizobium</taxon>
    </lineage>
</organism>
<dbReference type="InterPro" id="IPR015424">
    <property type="entry name" value="PyrdxlP-dep_Trfase"/>
</dbReference>
<sequence length="287" mass="31755">MLLASLVQPGNVLLTEELTYAAIKPIVSLFGIKLLPIKMDDEGLIPDALDSACIKIGRAPRALYCMPTLHNPTGATMSIERRADVAEVAKRHNLWIFEDDIYGILPETAPLPLYTFAPERTWYILGLSKSLAAQLRVAYTVAPSETMARQVFWPGVKTTNWMVAPLIAEVATRWVEQDAANAILRSVRTETNVRQEIIRKSLPSWAIRVPPFCYHIWLELPPAWSAAEFEQAVRRQGVVIAPGDSFSAIPGGFAARFRIGIGVPSDHQTLRAGLDILNNTRDQIASS</sequence>
<dbReference type="Gene3D" id="3.90.1150.10">
    <property type="entry name" value="Aspartate Aminotransferase, domain 1"/>
    <property type="match status" value="1"/>
</dbReference>
<evidence type="ECO:0000259" key="1">
    <source>
        <dbReference type="Pfam" id="PF00155"/>
    </source>
</evidence>
<dbReference type="InterPro" id="IPR015421">
    <property type="entry name" value="PyrdxlP-dep_Trfase_major"/>
</dbReference>
<dbReference type="InterPro" id="IPR004839">
    <property type="entry name" value="Aminotransferase_I/II_large"/>
</dbReference>
<protein>
    <recommendedName>
        <fullName evidence="1">Aminotransferase class I/classII large domain-containing protein</fullName>
    </recommendedName>
</protein>
<dbReference type="CDD" id="cd00609">
    <property type="entry name" value="AAT_like"/>
    <property type="match status" value="1"/>
</dbReference>
<dbReference type="EMBL" id="CP016428">
    <property type="protein sequence ID" value="ANW02940.1"/>
    <property type="molecule type" value="Genomic_DNA"/>
</dbReference>
<evidence type="ECO:0000313" key="2">
    <source>
        <dbReference type="EMBL" id="ANW02940.1"/>
    </source>
</evidence>
<accession>A0A1B1UJJ9</accession>
<dbReference type="PANTHER" id="PTHR46577">
    <property type="entry name" value="HTH-TYPE TRANSCRIPTIONAL REGULATORY PROTEIN GABR"/>
    <property type="match status" value="1"/>
</dbReference>
<dbReference type="InterPro" id="IPR051446">
    <property type="entry name" value="HTH_trans_reg/aminotransferase"/>
</dbReference>